<comment type="similarity">
    <text evidence="1">Belongs to the Gfo/Idh/MocA family.</text>
</comment>
<keyword evidence="2" id="KW-0560">Oxidoreductase</keyword>
<name>A0A3P1BIY9_9BACT</name>
<organism evidence="4 5">
    <name type="scientific">Larkinella rosea</name>
    <dbReference type="NCBI Taxonomy" id="2025312"/>
    <lineage>
        <taxon>Bacteria</taxon>
        <taxon>Pseudomonadati</taxon>
        <taxon>Bacteroidota</taxon>
        <taxon>Cytophagia</taxon>
        <taxon>Cytophagales</taxon>
        <taxon>Spirosomataceae</taxon>
        <taxon>Larkinella</taxon>
    </lineage>
</organism>
<dbReference type="PANTHER" id="PTHR43708:SF5">
    <property type="entry name" value="CONSERVED EXPRESSED OXIDOREDUCTASE (EUROFUNG)-RELATED"/>
    <property type="match status" value="1"/>
</dbReference>
<evidence type="ECO:0000256" key="1">
    <source>
        <dbReference type="ARBA" id="ARBA00010928"/>
    </source>
</evidence>
<dbReference type="EMBL" id="RQJO01000010">
    <property type="protein sequence ID" value="RRB01089.1"/>
    <property type="molecule type" value="Genomic_DNA"/>
</dbReference>
<dbReference type="OrthoDB" id="1408251at2"/>
<dbReference type="AlphaFoldDB" id="A0A3P1BIY9"/>
<reference evidence="4 5" key="1">
    <citation type="submission" date="2018-11" db="EMBL/GenBank/DDBJ databases">
        <authorList>
            <person name="Zhou Z."/>
            <person name="Wang G."/>
        </authorList>
    </citation>
    <scope>NUCLEOTIDE SEQUENCE [LARGE SCALE GENOMIC DNA]</scope>
    <source>
        <strain evidence="4 5">KCTC52004</strain>
    </source>
</reference>
<evidence type="ECO:0000259" key="3">
    <source>
        <dbReference type="Pfam" id="PF01408"/>
    </source>
</evidence>
<keyword evidence="5" id="KW-1185">Reference proteome</keyword>
<protein>
    <submittedName>
        <fullName evidence="4">Gfo/Idh/MocA family oxidoreductase</fullName>
    </submittedName>
</protein>
<comment type="caution">
    <text evidence="4">The sequence shown here is derived from an EMBL/GenBank/DDBJ whole genome shotgun (WGS) entry which is preliminary data.</text>
</comment>
<accession>A0A3P1BIY9</accession>
<dbReference type="Gene3D" id="3.40.50.720">
    <property type="entry name" value="NAD(P)-binding Rossmann-like Domain"/>
    <property type="match status" value="1"/>
</dbReference>
<evidence type="ECO:0000313" key="4">
    <source>
        <dbReference type="EMBL" id="RRB01089.1"/>
    </source>
</evidence>
<dbReference type="Pfam" id="PF01408">
    <property type="entry name" value="GFO_IDH_MocA"/>
    <property type="match status" value="1"/>
</dbReference>
<dbReference type="InterPro" id="IPR036291">
    <property type="entry name" value="NAD(P)-bd_dom_sf"/>
</dbReference>
<evidence type="ECO:0000313" key="5">
    <source>
        <dbReference type="Proteomes" id="UP000271925"/>
    </source>
</evidence>
<dbReference type="GO" id="GO:0016491">
    <property type="term" value="F:oxidoreductase activity"/>
    <property type="evidence" value="ECO:0007669"/>
    <property type="project" value="UniProtKB-KW"/>
</dbReference>
<dbReference type="GO" id="GO:0000166">
    <property type="term" value="F:nucleotide binding"/>
    <property type="evidence" value="ECO:0007669"/>
    <property type="project" value="InterPro"/>
</dbReference>
<dbReference type="InterPro" id="IPR051317">
    <property type="entry name" value="Gfo/Idh/MocA_oxidoreduct"/>
</dbReference>
<dbReference type="Proteomes" id="UP000271925">
    <property type="component" value="Unassembled WGS sequence"/>
</dbReference>
<feature type="domain" description="Gfo/Idh/MocA-like oxidoreductase N-terminal" evidence="3">
    <location>
        <begin position="40"/>
        <end position="170"/>
    </location>
</feature>
<proteinExistence type="inferred from homology"/>
<dbReference type="PANTHER" id="PTHR43708">
    <property type="entry name" value="CONSERVED EXPRESSED OXIDOREDUCTASE (EUROFUNG)"/>
    <property type="match status" value="1"/>
</dbReference>
<dbReference type="SUPFAM" id="SSF51735">
    <property type="entry name" value="NAD(P)-binding Rossmann-fold domains"/>
    <property type="match status" value="1"/>
</dbReference>
<sequence>MTHFQPLKRRTFLKTTIAGSLPLAFFNPLKPVRMIQPGKRIGIIGLDTSHSVAFTKALHTAVESDTYKGYKVVAAYPYGSQRIQSSKERIPGYIEQIGKYQVAIVGSIRELLAQVDFVLLETNDGTLHLPQALEVLAARKPLFIDKPMAASLREAMAIFNAAEKYRVPVFSTSSLRYIKGMDELKKEKVIGADTFSPATIEPSHPDLFWYGIHGIETLMAAMGPGCQQVSRVSQPDCDLVIGMWADNRIGTFRGLRNAKVGYGGTVFTQAGERVLGPFGGYEPLLAQIINFFETGKVPVTQQETIEVLALMEAADESKKQHGAFVTLESMIARARQ</sequence>
<dbReference type="InterPro" id="IPR000683">
    <property type="entry name" value="Gfo/Idh/MocA-like_OxRdtase_N"/>
</dbReference>
<evidence type="ECO:0000256" key="2">
    <source>
        <dbReference type="ARBA" id="ARBA00023002"/>
    </source>
</evidence>
<gene>
    <name evidence="4" type="ORF">EHT25_23225</name>
</gene>